<comment type="similarity">
    <text evidence="2">Belongs to the MscS (TC 1.A.23) family.</text>
</comment>
<evidence type="ECO:0000256" key="6">
    <source>
        <dbReference type="ARBA" id="ARBA00023136"/>
    </source>
</evidence>
<feature type="transmembrane region" description="Helical" evidence="7">
    <location>
        <begin position="320"/>
        <end position="340"/>
    </location>
</feature>
<feature type="chain" id="PRO_5047096016" evidence="8">
    <location>
        <begin position="24"/>
        <end position="801"/>
    </location>
</feature>
<feature type="transmembrane region" description="Helical" evidence="7">
    <location>
        <begin position="627"/>
        <end position="655"/>
    </location>
</feature>
<evidence type="ECO:0000313" key="11">
    <source>
        <dbReference type="Proteomes" id="UP001165367"/>
    </source>
</evidence>
<sequence length="801" mass="90493">MQKPTLPLVFVSILLLASVLSTAQDSLRFKRDTTLRNDTSRRDTTRFRRGMNSLFADSSKLTSSDYQLRIEKTYDVLSMIRNQSDLGPGIAAIREKLADSDSSLFVLKDNIVNNSSALSLRNLQMFRTLLANIHEDIEHQRMVLDSAEAGLSGLRTEMKNLIADTVLRELWRDSANRQLFAAQLKDMREAWRTSTTKLKESIALINQLQTHNSGNAITTASLEEKVNNLLLNSFARVFGKEFNYLWEPTPDSSLNKLRSAYERAYTGERKALRYYFKDSVNTRLFLLLIGLLFGIWAYRNILRLKKANAVDILKGPQVDYLYPHYIASVFLAMFSLAPLFDLDAPSVYIESMQFLLILTLTFICWKKWPRKLFVYWIVMVFLYLCFSFTHHLLVPGVLQRSWLILLNVLSVIFGSLFLRGMKDHLHFRGFLRFVIILHNVMNVLAVVCNLFGRFSLAQILGSAAIFSFTQAIGLAVFSRVIIEAILLQIEASRIRQGVKNAFDYQAVLQAFKGPIAFLVFVLWLIVFTTNLNIYETSKEVFVFIMQKQRSVGSATFTIGGVLLFFLIIWVAHLLQKYVGYFFGDTGSEEIENKRQRSKMLIARLVVLCLGYLLAVAASGLPVDKITIVLGALGVGIGLGLQNIVSNFVSGIILIFDRPLQVGDAIEIGDKAGKVREIGLRSSTLLTTDGAEVIIPNGDILSTPITNWTLTNNQQRLALSLSVSGSNDIEKVNKLVTDTIISSGYVMENVAPQIEYISIKKEQFDLKVYFWCKDVFKASQARSAIIYLLHKQLAREDISIEA</sequence>
<protein>
    <submittedName>
        <fullName evidence="10">Mechanosensitive ion channel</fullName>
    </submittedName>
</protein>
<feature type="transmembrane region" description="Helical" evidence="7">
    <location>
        <begin position="280"/>
        <end position="299"/>
    </location>
</feature>
<dbReference type="Gene3D" id="2.30.30.60">
    <property type="match status" value="1"/>
</dbReference>
<keyword evidence="4 7" id="KW-0812">Transmembrane</keyword>
<feature type="transmembrane region" description="Helical" evidence="7">
    <location>
        <begin position="400"/>
        <end position="418"/>
    </location>
</feature>
<dbReference type="InterPro" id="IPR011066">
    <property type="entry name" value="MscS_channel_C_sf"/>
</dbReference>
<evidence type="ECO:0000256" key="4">
    <source>
        <dbReference type="ARBA" id="ARBA00022692"/>
    </source>
</evidence>
<accession>A0ABS9KYG2</accession>
<name>A0ABS9KYG2_9BACT</name>
<feature type="transmembrane region" description="Helical" evidence="7">
    <location>
        <begin position="346"/>
        <end position="365"/>
    </location>
</feature>
<dbReference type="Gene3D" id="3.30.70.100">
    <property type="match status" value="1"/>
</dbReference>
<dbReference type="SUPFAM" id="SSF82689">
    <property type="entry name" value="Mechanosensitive channel protein MscS (YggB), C-terminal domain"/>
    <property type="match status" value="1"/>
</dbReference>
<evidence type="ECO:0000313" key="10">
    <source>
        <dbReference type="EMBL" id="MCG2617348.1"/>
    </source>
</evidence>
<proteinExistence type="inferred from homology"/>
<feature type="transmembrane region" description="Helical" evidence="7">
    <location>
        <begin position="600"/>
        <end position="621"/>
    </location>
</feature>
<dbReference type="EMBL" id="JAKLTR010000020">
    <property type="protein sequence ID" value="MCG2617348.1"/>
    <property type="molecule type" value="Genomic_DNA"/>
</dbReference>
<dbReference type="InterPro" id="IPR052702">
    <property type="entry name" value="MscS-like_channel"/>
</dbReference>
<comment type="subcellular location">
    <subcellularLocation>
        <location evidence="1">Cell membrane</location>
        <topology evidence="1">Multi-pass membrane protein</topology>
    </subcellularLocation>
</comment>
<dbReference type="Gene3D" id="1.10.287.1260">
    <property type="match status" value="1"/>
</dbReference>
<gene>
    <name evidence="10" type="ORF">LZZ85_23830</name>
</gene>
<keyword evidence="8" id="KW-0732">Signal</keyword>
<keyword evidence="6 7" id="KW-0472">Membrane</keyword>
<dbReference type="PANTHER" id="PTHR30347">
    <property type="entry name" value="POTASSIUM CHANNEL RELATED"/>
    <property type="match status" value="1"/>
</dbReference>
<dbReference type="InterPro" id="IPR011014">
    <property type="entry name" value="MscS_channel_TM-2"/>
</dbReference>
<feature type="transmembrane region" description="Helical" evidence="7">
    <location>
        <begin position="464"/>
        <end position="487"/>
    </location>
</feature>
<evidence type="ECO:0000256" key="7">
    <source>
        <dbReference type="SAM" id="Phobius"/>
    </source>
</evidence>
<evidence type="ECO:0000256" key="5">
    <source>
        <dbReference type="ARBA" id="ARBA00022989"/>
    </source>
</evidence>
<dbReference type="PANTHER" id="PTHR30347:SF1">
    <property type="entry name" value="MECHANOSENSITIVE CHANNEL MSCK"/>
    <property type="match status" value="1"/>
</dbReference>
<dbReference type="Proteomes" id="UP001165367">
    <property type="component" value="Unassembled WGS sequence"/>
</dbReference>
<feature type="transmembrane region" description="Helical" evidence="7">
    <location>
        <begin position="515"/>
        <end position="534"/>
    </location>
</feature>
<reference evidence="10" key="1">
    <citation type="submission" date="2022-01" db="EMBL/GenBank/DDBJ databases">
        <authorList>
            <person name="Jo J.-H."/>
            <person name="Im W.-T."/>
        </authorList>
    </citation>
    <scope>NUCLEOTIDE SEQUENCE</scope>
    <source>
        <strain evidence="10">NA20</strain>
    </source>
</reference>
<comment type="caution">
    <text evidence="10">The sequence shown here is derived from an EMBL/GenBank/DDBJ whole genome shotgun (WGS) entry which is preliminary data.</text>
</comment>
<keyword evidence="11" id="KW-1185">Reference proteome</keyword>
<dbReference type="InterPro" id="IPR023408">
    <property type="entry name" value="MscS_beta-dom_sf"/>
</dbReference>
<dbReference type="SUPFAM" id="SSF82861">
    <property type="entry name" value="Mechanosensitive channel protein MscS (YggB), transmembrane region"/>
    <property type="match status" value="1"/>
</dbReference>
<evidence type="ECO:0000256" key="8">
    <source>
        <dbReference type="SAM" id="SignalP"/>
    </source>
</evidence>
<feature type="transmembrane region" description="Helical" evidence="7">
    <location>
        <begin position="554"/>
        <end position="574"/>
    </location>
</feature>
<keyword evidence="3" id="KW-1003">Cell membrane</keyword>
<dbReference type="Pfam" id="PF00924">
    <property type="entry name" value="MS_channel_2nd"/>
    <property type="match status" value="1"/>
</dbReference>
<evidence type="ECO:0000256" key="1">
    <source>
        <dbReference type="ARBA" id="ARBA00004651"/>
    </source>
</evidence>
<dbReference type="InterPro" id="IPR010920">
    <property type="entry name" value="LSM_dom_sf"/>
</dbReference>
<dbReference type="SUPFAM" id="SSF50182">
    <property type="entry name" value="Sm-like ribonucleoproteins"/>
    <property type="match status" value="1"/>
</dbReference>
<organism evidence="10 11">
    <name type="scientific">Terrimonas ginsenosidimutans</name>
    <dbReference type="NCBI Taxonomy" id="2908004"/>
    <lineage>
        <taxon>Bacteria</taxon>
        <taxon>Pseudomonadati</taxon>
        <taxon>Bacteroidota</taxon>
        <taxon>Chitinophagia</taxon>
        <taxon>Chitinophagales</taxon>
        <taxon>Chitinophagaceae</taxon>
        <taxon>Terrimonas</taxon>
    </lineage>
</organism>
<feature type="transmembrane region" description="Helical" evidence="7">
    <location>
        <begin position="430"/>
        <end position="452"/>
    </location>
</feature>
<feature type="signal peptide" evidence="8">
    <location>
        <begin position="1"/>
        <end position="23"/>
    </location>
</feature>
<evidence type="ECO:0000256" key="2">
    <source>
        <dbReference type="ARBA" id="ARBA00008017"/>
    </source>
</evidence>
<evidence type="ECO:0000259" key="9">
    <source>
        <dbReference type="Pfam" id="PF00924"/>
    </source>
</evidence>
<evidence type="ECO:0000256" key="3">
    <source>
        <dbReference type="ARBA" id="ARBA00022475"/>
    </source>
</evidence>
<feature type="transmembrane region" description="Helical" evidence="7">
    <location>
        <begin position="372"/>
        <end position="394"/>
    </location>
</feature>
<keyword evidence="5 7" id="KW-1133">Transmembrane helix</keyword>
<dbReference type="RefSeq" id="WP_237876028.1">
    <property type="nucleotide sequence ID" value="NZ_JAKLTR010000020.1"/>
</dbReference>
<feature type="domain" description="Mechanosensitive ion channel MscS" evidence="9">
    <location>
        <begin position="642"/>
        <end position="708"/>
    </location>
</feature>
<dbReference type="InterPro" id="IPR006685">
    <property type="entry name" value="MscS_channel_2nd"/>
</dbReference>